<organism evidence="1">
    <name type="scientific">Pundamilia nyererei</name>
    <dbReference type="NCBI Taxonomy" id="303518"/>
    <lineage>
        <taxon>Eukaryota</taxon>
        <taxon>Metazoa</taxon>
        <taxon>Chordata</taxon>
        <taxon>Craniata</taxon>
        <taxon>Vertebrata</taxon>
        <taxon>Euteleostomi</taxon>
        <taxon>Actinopterygii</taxon>
        <taxon>Neopterygii</taxon>
        <taxon>Teleostei</taxon>
        <taxon>Neoteleostei</taxon>
        <taxon>Acanthomorphata</taxon>
        <taxon>Ovalentaria</taxon>
        <taxon>Cichlomorphae</taxon>
        <taxon>Cichliformes</taxon>
        <taxon>Cichlidae</taxon>
        <taxon>African cichlids</taxon>
        <taxon>Pseudocrenilabrinae</taxon>
        <taxon>Haplochromini</taxon>
        <taxon>Pundamilia</taxon>
    </lineage>
</organism>
<accession>A0A3B4FN08</accession>
<evidence type="ECO:0008006" key="2">
    <source>
        <dbReference type="Google" id="ProtNLM"/>
    </source>
</evidence>
<dbReference type="InterPro" id="IPR043504">
    <property type="entry name" value="Peptidase_S1_PA_chymotrypsin"/>
</dbReference>
<name>A0A3B4FN08_9CICH</name>
<dbReference type="AlphaFoldDB" id="A0A3B4FN08"/>
<dbReference type="Gene3D" id="2.40.10.10">
    <property type="entry name" value="Trypsin-like serine proteases"/>
    <property type="match status" value="1"/>
</dbReference>
<reference evidence="1" key="1">
    <citation type="submission" date="2023-09" db="UniProtKB">
        <authorList>
            <consortium name="Ensembl"/>
        </authorList>
    </citation>
    <scope>IDENTIFICATION</scope>
</reference>
<dbReference type="SUPFAM" id="SSF50494">
    <property type="entry name" value="Trypsin-like serine proteases"/>
    <property type="match status" value="1"/>
</dbReference>
<proteinExistence type="predicted"/>
<dbReference type="InterPro" id="IPR009003">
    <property type="entry name" value="Peptidase_S1_PA"/>
</dbReference>
<dbReference type="Ensembl" id="ENSPNYT00000011428.1">
    <property type="protein sequence ID" value="ENSPNYP00000011159.1"/>
    <property type="gene ID" value="ENSPNYG00000008474.1"/>
</dbReference>
<protein>
    <recommendedName>
        <fullName evidence="2">Peptidase S1 domain-containing protein</fullName>
    </recommendedName>
</protein>
<evidence type="ECO:0000313" key="1">
    <source>
        <dbReference type="Ensembl" id="ENSPNYP00000011159.1"/>
    </source>
</evidence>
<sequence>MINTFTTFLQLIFTATFELTNHHHGQPLLGDSGGPLVCPAGSEGHRSPGIFTDVRLLLPWIKRKLREGRF</sequence>